<comment type="caution">
    <text evidence="2">The sequence shown here is derived from an EMBL/GenBank/DDBJ whole genome shotgun (WGS) entry which is preliminary data.</text>
</comment>
<feature type="region of interest" description="Disordered" evidence="1">
    <location>
        <begin position="49"/>
        <end position="84"/>
    </location>
</feature>
<organism evidence="2 3">
    <name type="scientific">Mortierella alpina</name>
    <name type="common">Oleaginous fungus</name>
    <name type="synonym">Mortierella renispora</name>
    <dbReference type="NCBI Taxonomy" id="64518"/>
    <lineage>
        <taxon>Eukaryota</taxon>
        <taxon>Fungi</taxon>
        <taxon>Fungi incertae sedis</taxon>
        <taxon>Mucoromycota</taxon>
        <taxon>Mortierellomycotina</taxon>
        <taxon>Mortierellomycetes</taxon>
        <taxon>Mortierellales</taxon>
        <taxon>Mortierellaceae</taxon>
        <taxon>Mortierella</taxon>
    </lineage>
</organism>
<accession>A0A9P8D3N2</accession>
<sequence length="297" mass="33824">MSKLFLSAFEPCAGRCRLTPVPDTLTRSTTWTKAERQCKRISLHNTFSSSTAKQADRPIGLQSSRDHRAGAKPGRDTGNSPTRFLRKAVMDEVAIPGKYQIYFKPDKRATRKAEGADIVDRKRSPKKIAAAKWNRSSDREESGTDDHSELRDFADTISPVPSQTSPGFDNVARRALEQVMAREVLPHPYFNQDYLDITEIKLLPDRKTFQLWYRPRANETVSADQICNVVLKHAAAFKAMLARHARSSSSSKLTFQLVRQSDRQANMTEIWKKLEEEAHLHEDIEAEEHSTNARRMK</sequence>
<evidence type="ECO:0000313" key="2">
    <source>
        <dbReference type="EMBL" id="KAG9327808.1"/>
    </source>
</evidence>
<feature type="compositionally biased region" description="Basic and acidic residues" evidence="1">
    <location>
        <begin position="112"/>
        <end position="122"/>
    </location>
</feature>
<protein>
    <submittedName>
        <fullName evidence="2">Uncharacterized protein</fullName>
    </submittedName>
</protein>
<feature type="compositionally biased region" description="Basic and acidic residues" evidence="1">
    <location>
        <begin position="135"/>
        <end position="150"/>
    </location>
</feature>
<dbReference type="EMBL" id="JAIFTL010000001">
    <property type="protein sequence ID" value="KAG9327808.1"/>
    <property type="molecule type" value="Genomic_DNA"/>
</dbReference>
<evidence type="ECO:0000256" key="1">
    <source>
        <dbReference type="SAM" id="MobiDB-lite"/>
    </source>
</evidence>
<proteinExistence type="predicted"/>
<evidence type="ECO:0000313" key="3">
    <source>
        <dbReference type="Proteomes" id="UP000717515"/>
    </source>
</evidence>
<feature type="region of interest" description="Disordered" evidence="1">
    <location>
        <begin position="112"/>
        <end position="150"/>
    </location>
</feature>
<dbReference type="AlphaFoldDB" id="A0A9P8D3N2"/>
<reference evidence="2" key="1">
    <citation type="submission" date="2021-07" db="EMBL/GenBank/DDBJ databases">
        <title>Draft genome of Mortierella alpina, strain LL118, isolated from an aspen leaf litter sample.</title>
        <authorList>
            <person name="Yang S."/>
            <person name="Vinatzer B.A."/>
        </authorList>
    </citation>
    <scope>NUCLEOTIDE SEQUENCE</scope>
    <source>
        <strain evidence="2">LL118</strain>
    </source>
</reference>
<gene>
    <name evidence="2" type="ORF">KVV02_000254</name>
</gene>
<dbReference type="Proteomes" id="UP000717515">
    <property type="component" value="Unassembled WGS sequence"/>
</dbReference>
<feature type="compositionally biased region" description="Basic and acidic residues" evidence="1">
    <location>
        <begin position="64"/>
        <end position="75"/>
    </location>
</feature>
<name>A0A9P8D3N2_MORAP</name>